<protein>
    <submittedName>
        <fullName evidence="3">Uncharacterized protein</fullName>
    </submittedName>
</protein>
<name>A0A4R0RM28_9APHY</name>
<keyword evidence="2" id="KW-0732">Signal</keyword>
<proteinExistence type="predicted"/>
<evidence type="ECO:0000256" key="1">
    <source>
        <dbReference type="SAM" id="MobiDB-lite"/>
    </source>
</evidence>
<reference evidence="3 4" key="1">
    <citation type="submission" date="2018-11" db="EMBL/GenBank/DDBJ databases">
        <title>Genome assembly of Steccherinum ochraceum LE-BIN_3174, the white-rot fungus of the Steccherinaceae family (The Residual Polyporoid clade, Polyporales, Basidiomycota).</title>
        <authorList>
            <person name="Fedorova T.V."/>
            <person name="Glazunova O.A."/>
            <person name="Landesman E.O."/>
            <person name="Moiseenko K.V."/>
            <person name="Psurtseva N.V."/>
            <person name="Savinova O.S."/>
            <person name="Shakhova N.V."/>
            <person name="Tyazhelova T.V."/>
            <person name="Vasina D.V."/>
        </authorList>
    </citation>
    <scope>NUCLEOTIDE SEQUENCE [LARGE SCALE GENOMIC DNA]</scope>
    <source>
        <strain evidence="3 4">LE-BIN_3174</strain>
    </source>
</reference>
<feature type="signal peptide" evidence="2">
    <location>
        <begin position="1"/>
        <end position="20"/>
    </location>
</feature>
<keyword evidence="4" id="KW-1185">Reference proteome</keyword>
<dbReference type="AlphaFoldDB" id="A0A4R0RM28"/>
<comment type="caution">
    <text evidence="3">The sequence shown here is derived from an EMBL/GenBank/DDBJ whole genome shotgun (WGS) entry which is preliminary data.</text>
</comment>
<evidence type="ECO:0000256" key="2">
    <source>
        <dbReference type="SAM" id="SignalP"/>
    </source>
</evidence>
<organism evidence="3 4">
    <name type="scientific">Steccherinum ochraceum</name>
    <dbReference type="NCBI Taxonomy" id="92696"/>
    <lineage>
        <taxon>Eukaryota</taxon>
        <taxon>Fungi</taxon>
        <taxon>Dikarya</taxon>
        <taxon>Basidiomycota</taxon>
        <taxon>Agaricomycotina</taxon>
        <taxon>Agaricomycetes</taxon>
        <taxon>Polyporales</taxon>
        <taxon>Steccherinaceae</taxon>
        <taxon>Steccherinum</taxon>
    </lineage>
</organism>
<gene>
    <name evidence="3" type="ORF">EIP91_010301</name>
</gene>
<feature type="chain" id="PRO_5020206218" evidence="2">
    <location>
        <begin position="21"/>
        <end position="172"/>
    </location>
</feature>
<feature type="region of interest" description="Disordered" evidence="1">
    <location>
        <begin position="62"/>
        <end position="172"/>
    </location>
</feature>
<dbReference type="EMBL" id="RWJN01000061">
    <property type="protein sequence ID" value="TCD68646.1"/>
    <property type="molecule type" value="Genomic_DNA"/>
</dbReference>
<feature type="compositionally biased region" description="Low complexity" evidence="1">
    <location>
        <begin position="109"/>
        <end position="127"/>
    </location>
</feature>
<sequence>MRLTAAFATLAAVTLTATLAAPLHRVTVPGPRLYVRGGDVSAISLRNDVECLNRLEKRMPINKLKETPEDRAARMARKNASRNDRTQAEMDERNRLRREAYKQSRNPDDAGASAPASAAQAQHLPPAELKLPPLNPAAHASDAQSKLPVMEPPIEQQPLLPNTFRPKTKRAM</sequence>
<feature type="compositionally biased region" description="Basic and acidic residues" evidence="1">
    <location>
        <begin position="81"/>
        <end position="108"/>
    </location>
</feature>
<evidence type="ECO:0000313" key="3">
    <source>
        <dbReference type="EMBL" id="TCD68646.1"/>
    </source>
</evidence>
<accession>A0A4R0RM28</accession>
<dbReference type="Proteomes" id="UP000292702">
    <property type="component" value="Unassembled WGS sequence"/>
</dbReference>
<evidence type="ECO:0000313" key="4">
    <source>
        <dbReference type="Proteomes" id="UP000292702"/>
    </source>
</evidence>
<feature type="compositionally biased region" description="Basic and acidic residues" evidence="1">
    <location>
        <begin position="62"/>
        <end position="73"/>
    </location>
</feature>